<dbReference type="Proteomes" id="UP001464891">
    <property type="component" value="Unassembled WGS sequence"/>
</dbReference>
<evidence type="ECO:0000313" key="4">
    <source>
        <dbReference type="EMBL" id="MEP0817966.1"/>
    </source>
</evidence>
<keyword evidence="2" id="KW-0732">Signal</keyword>
<dbReference type="Gene3D" id="2.30.30.40">
    <property type="entry name" value="SH3 Domains"/>
    <property type="match status" value="1"/>
</dbReference>
<gene>
    <name evidence="4" type="ORF">NC998_12755</name>
</gene>
<feature type="domain" description="SH3b" evidence="3">
    <location>
        <begin position="97"/>
        <end position="146"/>
    </location>
</feature>
<name>A0ABV0J859_9CYAN</name>
<keyword evidence="5" id="KW-1185">Reference proteome</keyword>
<feature type="compositionally biased region" description="Low complexity" evidence="1">
    <location>
        <begin position="32"/>
        <end position="60"/>
    </location>
</feature>
<feature type="signal peptide" evidence="2">
    <location>
        <begin position="1"/>
        <end position="27"/>
    </location>
</feature>
<proteinExistence type="predicted"/>
<evidence type="ECO:0000256" key="2">
    <source>
        <dbReference type="SAM" id="SignalP"/>
    </source>
</evidence>
<dbReference type="InterPro" id="IPR003646">
    <property type="entry name" value="SH3-like_bac-type"/>
</dbReference>
<evidence type="ECO:0000313" key="5">
    <source>
        <dbReference type="Proteomes" id="UP001464891"/>
    </source>
</evidence>
<comment type="caution">
    <text evidence="4">The sequence shown here is derived from an EMBL/GenBank/DDBJ whole genome shotgun (WGS) entry which is preliminary data.</text>
</comment>
<accession>A0ABV0J859</accession>
<dbReference type="EMBL" id="JAMPKM010000006">
    <property type="protein sequence ID" value="MEP0817966.1"/>
    <property type="molecule type" value="Genomic_DNA"/>
</dbReference>
<evidence type="ECO:0000259" key="3">
    <source>
        <dbReference type="Pfam" id="PF08239"/>
    </source>
</evidence>
<organism evidence="4 5">
    <name type="scientific">Trichocoleus desertorum GB2-A4</name>
    <dbReference type="NCBI Taxonomy" id="2933944"/>
    <lineage>
        <taxon>Bacteria</taxon>
        <taxon>Bacillati</taxon>
        <taxon>Cyanobacteriota</taxon>
        <taxon>Cyanophyceae</taxon>
        <taxon>Leptolyngbyales</taxon>
        <taxon>Trichocoleusaceae</taxon>
        <taxon>Trichocoleus</taxon>
    </lineage>
</organism>
<dbReference type="Pfam" id="PF08239">
    <property type="entry name" value="SH3_3"/>
    <property type="match status" value="1"/>
</dbReference>
<reference evidence="4 5" key="1">
    <citation type="submission" date="2022-04" db="EMBL/GenBank/DDBJ databases">
        <title>Positive selection, recombination, and allopatry shape intraspecific diversity of widespread and dominant cyanobacteria.</title>
        <authorList>
            <person name="Wei J."/>
            <person name="Shu W."/>
            <person name="Hu C."/>
        </authorList>
    </citation>
    <scope>NUCLEOTIDE SEQUENCE [LARGE SCALE GENOMIC DNA]</scope>
    <source>
        <strain evidence="4 5">GB2-A4</strain>
    </source>
</reference>
<dbReference type="Gene3D" id="2.60.120.380">
    <property type="match status" value="1"/>
</dbReference>
<feature type="chain" id="PRO_5046199227" evidence="2">
    <location>
        <begin position="28"/>
        <end position="255"/>
    </location>
</feature>
<feature type="compositionally biased region" description="Polar residues" evidence="1">
    <location>
        <begin position="62"/>
        <end position="73"/>
    </location>
</feature>
<sequence>MSPQFHRMLGTGLLTLVSLVCVACASAPETDSTAVSPSPTATTTPAAPSSSPAAAPPVTAQPLKSSPDNSAQDNEPAVQVENCVVTQAIAADPNPPLNIRSGPEVQSDNVVGTLKNGAWVSVVAEKDGWFQIRSTDGNEVTGWVAKNRTESNCNQKTARIALPQAGGTVAIADRFVGTGSHKYVLRANQGQTLTVTNQKDVFPNILTPTGQPLISGNYDENRQNWTGELPATGEYTLELDSNFKGYDYAFSAQVK</sequence>
<dbReference type="RefSeq" id="WP_190435033.1">
    <property type="nucleotide sequence ID" value="NZ_JAMPKM010000006.1"/>
</dbReference>
<feature type="region of interest" description="Disordered" evidence="1">
    <location>
        <begin position="30"/>
        <end position="77"/>
    </location>
</feature>
<evidence type="ECO:0000256" key="1">
    <source>
        <dbReference type="SAM" id="MobiDB-lite"/>
    </source>
</evidence>
<protein>
    <submittedName>
        <fullName evidence="4">SH3 domain-containing protein</fullName>
    </submittedName>
</protein>